<keyword evidence="5" id="KW-1185">Reference proteome</keyword>
<protein>
    <submittedName>
        <fullName evidence="4">SDR family NAD(P)-dependent oxidoreductase</fullName>
    </submittedName>
</protein>
<dbReference type="EMBL" id="SIJB01000018">
    <property type="protein sequence ID" value="NBI28832.1"/>
    <property type="molecule type" value="Genomic_DNA"/>
</dbReference>
<dbReference type="OrthoDB" id="9793345at2"/>
<dbReference type="PROSITE" id="PS00061">
    <property type="entry name" value="ADH_SHORT"/>
    <property type="match status" value="1"/>
</dbReference>
<dbReference type="Pfam" id="PF00106">
    <property type="entry name" value="adh_short"/>
    <property type="match status" value="1"/>
</dbReference>
<sequence>MAIHLSSHGAIVILMARSMNRLKIVSQKLQNQHELYKVDISSREQVVEVVSSVLSKYGKIDIFINNAGYAIFKDFMNLSIEEIEEMMRTNYLGTVYCCKAVIPSMLERQSGHIINVASMAGKVGSAKTSAYAASKHAVLGFTNSLRQELFGTNIIVSTLNCGPINTPMLETADVSGDYKKNLPSWFILKPKTVTKAILDIIVSKRIEKNIPFIANVGSKLLQILPKSMEKVAVKIINKK</sequence>
<comment type="caution">
    <text evidence="4">The sequence shown here is derived from an EMBL/GenBank/DDBJ whole genome shotgun (WGS) entry which is preliminary data.</text>
</comment>
<evidence type="ECO:0000256" key="3">
    <source>
        <dbReference type="RuleBase" id="RU000363"/>
    </source>
</evidence>
<dbReference type="PANTHER" id="PTHR44196:SF1">
    <property type="entry name" value="DEHYDROGENASE_REDUCTASE SDR FAMILY MEMBER 7B"/>
    <property type="match status" value="1"/>
</dbReference>
<comment type="similarity">
    <text evidence="1 3">Belongs to the short-chain dehydrogenases/reductases (SDR) family.</text>
</comment>
<dbReference type="PRINTS" id="PR00080">
    <property type="entry name" value="SDRFAMILY"/>
</dbReference>
<dbReference type="GO" id="GO:0016491">
    <property type="term" value="F:oxidoreductase activity"/>
    <property type="evidence" value="ECO:0007669"/>
    <property type="project" value="UniProtKB-KW"/>
</dbReference>
<keyword evidence="2" id="KW-0560">Oxidoreductase</keyword>
<evidence type="ECO:0000313" key="5">
    <source>
        <dbReference type="Proteomes" id="UP000448943"/>
    </source>
</evidence>
<dbReference type="SUPFAM" id="SSF51735">
    <property type="entry name" value="NAD(P)-binding Rossmann-fold domains"/>
    <property type="match status" value="1"/>
</dbReference>
<dbReference type="Gene3D" id="3.40.50.720">
    <property type="entry name" value="NAD(P)-binding Rossmann-like Domain"/>
    <property type="match status" value="1"/>
</dbReference>
<evidence type="ECO:0000313" key="4">
    <source>
        <dbReference type="EMBL" id="NBI28832.1"/>
    </source>
</evidence>
<name>A0A6N9Q102_9BACL</name>
<dbReference type="PANTHER" id="PTHR44196">
    <property type="entry name" value="DEHYDROGENASE/REDUCTASE SDR FAMILY MEMBER 7B"/>
    <property type="match status" value="1"/>
</dbReference>
<dbReference type="CDD" id="cd05233">
    <property type="entry name" value="SDR_c"/>
    <property type="match status" value="1"/>
</dbReference>
<gene>
    <name evidence="4" type="ORF">ERL59_07665</name>
</gene>
<dbReference type="InterPro" id="IPR036291">
    <property type="entry name" value="NAD(P)-bd_dom_sf"/>
</dbReference>
<dbReference type="Proteomes" id="UP000448943">
    <property type="component" value="Unassembled WGS sequence"/>
</dbReference>
<evidence type="ECO:0000256" key="1">
    <source>
        <dbReference type="ARBA" id="ARBA00006484"/>
    </source>
</evidence>
<proteinExistence type="inferred from homology"/>
<dbReference type="AlphaFoldDB" id="A0A6N9Q102"/>
<reference evidence="4 5" key="1">
    <citation type="submission" date="2019-01" db="EMBL/GenBank/DDBJ databases">
        <title>Chengkuizengella sp. nov., isolated from deep-sea sediment of East Pacific Ocean.</title>
        <authorList>
            <person name="Yang J."/>
            <person name="Lai Q."/>
            <person name="Shao Z."/>
        </authorList>
    </citation>
    <scope>NUCLEOTIDE SEQUENCE [LARGE SCALE GENOMIC DNA]</scope>
    <source>
        <strain evidence="4 5">YPA3-1-1</strain>
    </source>
</reference>
<evidence type="ECO:0000256" key="2">
    <source>
        <dbReference type="ARBA" id="ARBA00023002"/>
    </source>
</evidence>
<dbReference type="InterPro" id="IPR020904">
    <property type="entry name" value="Sc_DH/Rdtase_CS"/>
</dbReference>
<accession>A0A6N9Q102</accession>
<dbReference type="InterPro" id="IPR002347">
    <property type="entry name" value="SDR_fam"/>
</dbReference>
<dbReference type="GO" id="GO:0016020">
    <property type="term" value="C:membrane"/>
    <property type="evidence" value="ECO:0007669"/>
    <property type="project" value="TreeGrafter"/>
</dbReference>
<dbReference type="PRINTS" id="PR00081">
    <property type="entry name" value="GDHRDH"/>
</dbReference>
<organism evidence="4 5">
    <name type="scientific">Chengkuizengella marina</name>
    <dbReference type="NCBI Taxonomy" id="2507566"/>
    <lineage>
        <taxon>Bacteria</taxon>
        <taxon>Bacillati</taxon>
        <taxon>Bacillota</taxon>
        <taxon>Bacilli</taxon>
        <taxon>Bacillales</taxon>
        <taxon>Paenibacillaceae</taxon>
        <taxon>Chengkuizengella</taxon>
    </lineage>
</organism>